<gene>
    <name evidence="3" type="ORF">IPO85_03410</name>
</gene>
<feature type="domain" description="PhoD-like phosphatase metallophosphatase" evidence="1">
    <location>
        <begin position="195"/>
        <end position="395"/>
    </location>
</feature>
<name>A0A9D7XGB8_9BACT</name>
<accession>A0A9D7XGB8</accession>
<feature type="domain" description="DUF7800" evidence="2">
    <location>
        <begin position="22"/>
        <end position="104"/>
    </location>
</feature>
<dbReference type="InterPro" id="IPR029052">
    <property type="entry name" value="Metallo-depent_PP-like"/>
</dbReference>
<dbReference type="PANTHER" id="PTHR33987:SF1">
    <property type="entry name" value="CALCINEURIN-LIKE METALLO-PHOSPHOESTERASE SUPERFAMILY PROTEIN"/>
    <property type="match status" value="1"/>
</dbReference>
<dbReference type="PANTHER" id="PTHR33987">
    <property type="entry name" value="CALCINEURIN-LIKE METALLO-PHOSPHOESTERASE SUPERFAMILY PROTEIN"/>
    <property type="match status" value="1"/>
</dbReference>
<dbReference type="InterPro" id="IPR038607">
    <property type="entry name" value="PhoD-like_sf"/>
</dbReference>
<dbReference type="SUPFAM" id="SSF56300">
    <property type="entry name" value="Metallo-dependent phosphatases"/>
    <property type="match status" value="1"/>
</dbReference>
<evidence type="ECO:0000259" key="1">
    <source>
        <dbReference type="Pfam" id="PF09423"/>
    </source>
</evidence>
<dbReference type="AlphaFoldDB" id="A0A9D7XGB8"/>
<proteinExistence type="predicted"/>
<dbReference type="Proteomes" id="UP000808349">
    <property type="component" value="Unassembled WGS sequence"/>
</dbReference>
<organism evidence="3 4">
    <name type="scientific">Candidatus Defluviibacterium haderslevense</name>
    <dbReference type="NCBI Taxonomy" id="2981993"/>
    <lineage>
        <taxon>Bacteria</taxon>
        <taxon>Pseudomonadati</taxon>
        <taxon>Bacteroidota</taxon>
        <taxon>Saprospiria</taxon>
        <taxon>Saprospirales</taxon>
        <taxon>Saprospiraceae</taxon>
        <taxon>Candidatus Defluviibacterium</taxon>
    </lineage>
</organism>
<dbReference type="Pfam" id="PF09423">
    <property type="entry name" value="PhoD"/>
    <property type="match status" value="1"/>
</dbReference>
<dbReference type="Gene3D" id="3.60.21.70">
    <property type="entry name" value="PhoD-like phosphatase"/>
    <property type="match status" value="1"/>
</dbReference>
<comment type="caution">
    <text evidence="3">The sequence shown here is derived from an EMBL/GenBank/DDBJ whole genome shotgun (WGS) entry which is preliminary data.</text>
</comment>
<evidence type="ECO:0000259" key="2">
    <source>
        <dbReference type="Pfam" id="PF25077"/>
    </source>
</evidence>
<protein>
    <submittedName>
        <fullName evidence="3">Alkaline phosphatase D family protein</fullName>
    </submittedName>
</protein>
<reference evidence="3 4" key="1">
    <citation type="submission" date="2020-10" db="EMBL/GenBank/DDBJ databases">
        <title>Connecting structure to function with the recovery of over 1000 high-quality activated sludge metagenome-assembled genomes encoding full-length rRNA genes using long-read sequencing.</title>
        <authorList>
            <person name="Singleton C.M."/>
            <person name="Petriglieri F."/>
            <person name="Kristensen J.M."/>
            <person name="Kirkegaard R.H."/>
            <person name="Michaelsen T.Y."/>
            <person name="Andersen M.H."/>
            <person name="Karst S.M."/>
            <person name="Dueholm M.S."/>
            <person name="Nielsen P.H."/>
            <person name="Albertsen M."/>
        </authorList>
    </citation>
    <scope>NUCLEOTIDE SEQUENCE [LARGE SCALE GENOMIC DNA]</scope>
    <source>
        <strain evidence="3">Ribe_18-Q3-R11-54_BAT3C.373</strain>
    </source>
</reference>
<dbReference type="InterPro" id="IPR018946">
    <property type="entry name" value="PhoD-like_MPP"/>
</dbReference>
<dbReference type="EMBL" id="JADKFW010000004">
    <property type="protein sequence ID" value="MBK9716563.1"/>
    <property type="molecule type" value="Genomic_DNA"/>
</dbReference>
<sequence>MIKTLLNLVLIVFHLFFCSPLMAQLISGPMLGYIEHRTAKIWCEIGAKSNATLQFWPINKTVSPKLAFPNNHSAYDYKTIVFDLVGLEPGQEYAYQITIDKKDKSERLKGTFKTQVLWKYRIPAPDFSFLAGSCNYINQPIYDRPGKPYGSDSIIFLSMAKEKAEFMLWLGDIWYTREVDFQSEWGLWNRASRDRAVSEIQPIFKTMAHFAIWDDHDYGPNNEGLSYIFQEQSRKVFMAYTANPTYGLYNKGIFSKISYNDVDLFMMDNRTWRSSDDMLSNINNNPNKEKLMFGQEQLNWLKNSLLNSYAPFKIIVTGSQVVNEVEDGGDCFYNYPVEYNDLMNFLNVHKINGVIFLTGDKHHSEIIKKDREMAYPLYDVTVSSLTAGISKVKKEFINQSNRIPNTLVEEHNYGRFTVSGKPKERVLQVEFVNISGQSKSKWLISENDLRYNKK</sequence>
<evidence type="ECO:0000313" key="4">
    <source>
        <dbReference type="Proteomes" id="UP000808349"/>
    </source>
</evidence>
<dbReference type="InterPro" id="IPR056702">
    <property type="entry name" value="DUF7800"/>
</dbReference>
<evidence type="ECO:0000313" key="3">
    <source>
        <dbReference type="EMBL" id="MBK9716563.1"/>
    </source>
</evidence>
<dbReference type="Pfam" id="PF25077">
    <property type="entry name" value="DUF7800"/>
    <property type="match status" value="1"/>
</dbReference>